<reference evidence="2 3" key="1">
    <citation type="submission" date="2018-11" db="EMBL/GenBank/DDBJ databases">
        <title>Mesobaculum littorinae gen. nov., sp. nov., isolated from Littorina scabra that represents a novel genus of the order Rhodobacteraceae.</title>
        <authorList>
            <person name="Li F."/>
        </authorList>
    </citation>
    <scope>NUCLEOTIDE SEQUENCE [LARGE SCALE GENOMIC DNA]</scope>
    <source>
        <strain evidence="2 3">M0103</strain>
    </source>
</reference>
<proteinExistence type="predicted"/>
<feature type="transmembrane region" description="Helical" evidence="1">
    <location>
        <begin position="32"/>
        <end position="55"/>
    </location>
</feature>
<comment type="caution">
    <text evidence="2">The sequence shown here is derived from an EMBL/GenBank/DDBJ whole genome shotgun (WGS) entry which is preliminary data.</text>
</comment>
<gene>
    <name evidence="2" type="ORF">EKE94_14115</name>
</gene>
<keyword evidence="3" id="KW-1185">Reference proteome</keyword>
<dbReference type="GO" id="GO:0005886">
    <property type="term" value="C:plasma membrane"/>
    <property type="evidence" value="ECO:0007669"/>
    <property type="project" value="TreeGrafter"/>
</dbReference>
<keyword evidence="1" id="KW-0812">Transmembrane</keyword>
<evidence type="ECO:0000313" key="2">
    <source>
        <dbReference type="EMBL" id="RVV97161.1"/>
    </source>
</evidence>
<dbReference type="Pfam" id="PF04657">
    <property type="entry name" value="DMT_YdcZ"/>
    <property type="match status" value="1"/>
</dbReference>
<keyword evidence="1" id="KW-0472">Membrane</keyword>
<name>A0A438AEM8_9RHOB</name>
<dbReference type="AlphaFoldDB" id="A0A438AEM8"/>
<dbReference type="InterPro" id="IPR006750">
    <property type="entry name" value="YdcZ"/>
</dbReference>
<feature type="transmembrane region" description="Helical" evidence="1">
    <location>
        <begin position="94"/>
        <end position="112"/>
    </location>
</feature>
<evidence type="ECO:0000256" key="1">
    <source>
        <dbReference type="SAM" id="Phobius"/>
    </source>
</evidence>
<dbReference type="PANTHER" id="PTHR34821:SF2">
    <property type="entry name" value="INNER MEMBRANE PROTEIN YDCZ"/>
    <property type="match status" value="1"/>
</dbReference>
<protein>
    <submittedName>
        <fullName evidence="2">DMT family transporter</fullName>
    </submittedName>
</protein>
<sequence length="144" mass="14960">MPFLILSALLAGAMLPLQGAFNARLGRALGSAFWAAGVSAFLSAILLFAVGMYLTRGLPRPAGLSDLPLWAWAGGICGVITLAGIALVTPRLGAAGMVALVITGQVLFSLLLDRLGLFDLPQHPFTFQRFLAAGMLLGGAILIR</sequence>
<keyword evidence="1" id="KW-1133">Transmembrane helix</keyword>
<evidence type="ECO:0000313" key="3">
    <source>
        <dbReference type="Proteomes" id="UP000285908"/>
    </source>
</evidence>
<dbReference type="Proteomes" id="UP000285908">
    <property type="component" value="Unassembled WGS sequence"/>
</dbReference>
<dbReference type="OrthoDB" id="370053at2"/>
<feature type="transmembrane region" description="Helical" evidence="1">
    <location>
        <begin position="67"/>
        <end position="88"/>
    </location>
</feature>
<feature type="transmembrane region" description="Helical" evidence="1">
    <location>
        <begin position="124"/>
        <end position="143"/>
    </location>
</feature>
<dbReference type="EMBL" id="RQXX01000005">
    <property type="protein sequence ID" value="RVV97161.1"/>
    <property type="molecule type" value="Genomic_DNA"/>
</dbReference>
<dbReference type="PANTHER" id="PTHR34821">
    <property type="entry name" value="INNER MEMBRANE PROTEIN YDCZ"/>
    <property type="match status" value="1"/>
</dbReference>
<accession>A0A438AEM8</accession>
<dbReference type="RefSeq" id="WP_127907287.1">
    <property type="nucleotide sequence ID" value="NZ_RQXX01000005.1"/>
</dbReference>
<organism evidence="2 3">
    <name type="scientific">Mesobaculum littorinae</name>
    <dbReference type="NCBI Taxonomy" id="2486419"/>
    <lineage>
        <taxon>Bacteria</taxon>
        <taxon>Pseudomonadati</taxon>
        <taxon>Pseudomonadota</taxon>
        <taxon>Alphaproteobacteria</taxon>
        <taxon>Rhodobacterales</taxon>
        <taxon>Roseobacteraceae</taxon>
        <taxon>Mesobaculum</taxon>
    </lineage>
</organism>